<organism evidence="1 2">
    <name type="scientific">Parasedimentitalea marina</name>
    <dbReference type="NCBI Taxonomy" id="2483033"/>
    <lineage>
        <taxon>Bacteria</taxon>
        <taxon>Pseudomonadati</taxon>
        <taxon>Pseudomonadota</taxon>
        <taxon>Alphaproteobacteria</taxon>
        <taxon>Rhodobacterales</taxon>
        <taxon>Paracoccaceae</taxon>
        <taxon>Parasedimentitalea</taxon>
    </lineage>
</organism>
<dbReference type="Proteomes" id="UP000283063">
    <property type="component" value="Plasmid pW43A"/>
</dbReference>
<protein>
    <submittedName>
        <fullName evidence="1">Uncharacterized protein</fullName>
    </submittedName>
</protein>
<gene>
    <name evidence="1" type="ORF">EBB79_21690</name>
</gene>
<dbReference type="EMBL" id="CP033220">
    <property type="protein sequence ID" value="AZV80590.1"/>
    <property type="molecule type" value="Genomic_DNA"/>
</dbReference>
<dbReference type="KEGG" id="sedi:EBB79_21690"/>
<geneLocation type="plasmid" evidence="1 2">
    <name>pW43A</name>
</geneLocation>
<sequence>MQFFLESGNARDLLRRGFLFQALTLGLQNSNLSFGGGDLGPRLLQLPLTLLQRALSGPEIPQQLPFLAFALFQAARGI</sequence>
<dbReference type="AlphaFoldDB" id="A0A3T0N980"/>
<keyword evidence="1" id="KW-0614">Plasmid</keyword>
<evidence type="ECO:0000313" key="2">
    <source>
        <dbReference type="Proteomes" id="UP000283063"/>
    </source>
</evidence>
<proteinExistence type="predicted"/>
<accession>A0A3T0N980</accession>
<reference evidence="1 2" key="1">
    <citation type="submission" date="2018-10" db="EMBL/GenBank/DDBJ databases">
        <title>Parasedimentitalea marina sp. nov., a psychrophilic bacterium isolated from deep seawater of the New Britain Trench.</title>
        <authorList>
            <person name="Cao J."/>
        </authorList>
    </citation>
    <scope>NUCLEOTIDE SEQUENCE [LARGE SCALE GENOMIC DNA]</scope>
    <source>
        <strain evidence="1 2">W43</strain>
        <plasmid evidence="1 2">pW43A</plasmid>
    </source>
</reference>
<keyword evidence="2" id="KW-1185">Reference proteome</keyword>
<evidence type="ECO:0000313" key="1">
    <source>
        <dbReference type="EMBL" id="AZV80590.1"/>
    </source>
</evidence>
<name>A0A3T0N980_9RHOB</name>